<comment type="caution">
    <text evidence="2">The sequence shown here is derived from an EMBL/GenBank/DDBJ whole genome shotgun (WGS) entry which is preliminary data.</text>
</comment>
<protein>
    <submittedName>
        <fullName evidence="2">Uncharacterized protein</fullName>
    </submittedName>
</protein>
<keyword evidence="3" id="KW-1185">Reference proteome</keyword>
<evidence type="ECO:0000313" key="2">
    <source>
        <dbReference type="EMBL" id="EMA08300.1"/>
    </source>
</evidence>
<proteinExistence type="predicted"/>
<evidence type="ECO:0000256" key="1">
    <source>
        <dbReference type="SAM" id="Phobius"/>
    </source>
</evidence>
<name>M0JKS3_9EURY</name>
<sequence>MYALLLGVTYELTRNVVLVGLFHGTFDLNPLFVVSETGAPVGDLTLLVLLLALVVFWDYRRWANAQRPTAFQPQPIAVE</sequence>
<reference evidence="2 3" key="1">
    <citation type="journal article" date="2014" name="PLoS Genet.">
        <title>Phylogenetically driven sequencing of extremely halophilic archaea reveals strategies for static and dynamic osmo-response.</title>
        <authorList>
            <person name="Becker E.A."/>
            <person name="Seitzer P.M."/>
            <person name="Tritt A."/>
            <person name="Larsen D."/>
            <person name="Krusor M."/>
            <person name="Yao A.I."/>
            <person name="Wu D."/>
            <person name="Madern D."/>
            <person name="Eisen J.A."/>
            <person name="Darling A.E."/>
            <person name="Facciotti M.T."/>
        </authorList>
    </citation>
    <scope>NUCLEOTIDE SEQUENCE [LARGE SCALE GENOMIC DNA]</scope>
    <source>
        <strain evidence="2 3">ATCC 35960</strain>
    </source>
</reference>
<gene>
    <name evidence="2" type="ORF">C438_00635</name>
</gene>
<accession>M0JKS3</accession>
<keyword evidence="1" id="KW-0812">Transmembrane</keyword>
<dbReference type="Proteomes" id="UP000011553">
    <property type="component" value="Unassembled WGS sequence"/>
</dbReference>
<dbReference type="AlphaFoldDB" id="M0JKS3"/>
<keyword evidence="1" id="KW-1133">Transmembrane helix</keyword>
<evidence type="ECO:0000313" key="3">
    <source>
        <dbReference type="Proteomes" id="UP000011553"/>
    </source>
</evidence>
<dbReference type="PATRIC" id="fig|662478.6.peg.120"/>
<keyword evidence="1" id="KW-0472">Membrane</keyword>
<dbReference type="EMBL" id="AOLP01000001">
    <property type="protein sequence ID" value="EMA08300.1"/>
    <property type="molecule type" value="Genomic_DNA"/>
</dbReference>
<organism evidence="2 3">
    <name type="scientific">Haloferax denitrificans ATCC 35960</name>
    <dbReference type="NCBI Taxonomy" id="662478"/>
    <lineage>
        <taxon>Archaea</taxon>
        <taxon>Methanobacteriati</taxon>
        <taxon>Methanobacteriota</taxon>
        <taxon>Stenosarchaea group</taxon>
        <taxon>Halobacteria</taxon>
        <taxon>Halobacteriales</taxon>
        <taxon>Haloferacaceae</taxon>
        <taxon>Haloferax</taxon>
    </lineage>
</organism>
<feature type="transmembrane region" description="Helical" evidence="1">
    <location>
        <begin position="38"/>
        <end position="57"/>
    </location>
</feature>